<sequence length="441" mass="51121">MKKIAALRYYKDLKIWCTITVGVIVLLSCSAERERAVITITNKEIHLDAEGAQSQKIQIISNTEWEIKSNEDNWLYINKEANKGDTATVFITASPNTGLQRSSRISIINEELPEQVITITQDGIRIVPDFEYVDEIDRYRLINKSYSIPSSKELVENWEIVDRKSMIQNDLYTYFMLPATDSRPDSIEVKLTMSSPDCEASTVKHLPLPPLTWYRVYKIGKQVDTNQSNNKNYNWYIDQTNTGTYSNMNCGPTCATMALMWVNKDFNHSAEEARNTYLLNGGAWSTRTIMDYLNKYGANYHVMNFNEWKVNDLIAEINAGNIAILCLDIYYVRTQTKGEQWKLDKFYTTTNKSSGHFILVKGYYVINNTVFFEIYDPWSKGKTYANGLYMGCDRVYRREDIVNATNVWWKYAIIVHPQSQDTRSLYNNRPELQNVPVQFGW</sequence>
<feature type="domain" description="BACON" evidence="1">
    <location>
        <begin position="64"/>
        <end position="122"/>
    </location>
</feature>
<dbReference type="Gene3D" id="3.90.70.10">
    <property type="entry name" value="Cysteine proteinases"/>
    <property type="match status" value="1"/>
</dbReference>
<dbReference type="EMBL" id="DPVG01000060">
    <property type="protein sequence ID" value="HCK23478.1"/>
    <property type="molecule type" value="Genomic_DNA"/>
</dbReference>
<dbReference type="Gene3D" id="2.60.40.10">
    <property type="entry name" value="Immunoglobulins"/>
    <property type="match status" value="1"/>
</dbReference>
<organism evidence="2 3">
    <name type="scientific">Bacteroides graminisolvens</name>
    <dbReference type="NCBI Taxonomy" id="477666"/>
    <lineage>
        <taxon>Bacteria</taxon>
        <taxon>Pseudomonadati</taxon>
        <taxon>Bacteroidota</taxon>
        <taxon>Bacteroidia</taxon>
        <taxon>Bacteroidales</taxon>
        <taxon>Bacteroidaceae</taxon>
        <taxon>Bacteroides</taxon>
    </lineage>
</organism>
<proteinExistence type="predicted"/>
<evidence type="ECO:0000259" key="1">
    <source>
        <dbReference type="Pfam" id="PF13004"/>
    </source>
</evidence>
<evidence type="ECO:0000313" key="3">
    <source>
        <dbReference type="Proteomes" id="UP000263098"/>
    </source>
</evidence>
<name>A0A3D2SCZ7_9BACE</name>
<dbReference type="CDD" id="cd14948">
    <property type="entry name" value="BACON"/>
    <property type="match status" value="1"/>
</dbReference>
<dbReference type="AlphaFoldDB" id="A0A3D2SCZ7"/>
<reference evidence="2 3" key="1">
    <citation type="journal article" date="2018" name="Nat. Biotechnol.">
        <title>A standardized bacterial taxonomy based on genome phylogeny substantially revises the tree of life.</title>
        <authorList>
            <person name="Parks D.H."/>
            <person name="Chuvochina M."/>
            <person name="Waite D.W."/>
            <person name="Rinke C."/>
            <person name="Skarshewski A."/>
            <person name="Chaumeil P.A."/>
            <person name="Hugenholtz P."/>
        </authorList>
    </citation>
    <scope>NUCLEOTIDE SEQUENCE [LARGE SCALE GENOMIC DNA]</scope>
    <source>
        <strain evidence="2">UBA9667</strain>
    </source>
</reference>
<dbReference type="Proteomes" id="UP000263098">
    <property type="component" value="Unassembled WGS sequence"/>
</dbReference>
<protein>
    <recommendedName>
        <fullName evidence="1">BACON domain-containing protein</fullName>
    </recommendedName>
</protein>
<dbReference type="InterPro" id="IPR024361">
    <property type="entry name" value="BACON"/>
</dbReference>
<dbReference type="Pfam" id="PF13004">
    <property type="entry name" value="BACON"/>
    <property type="match status" value="1"/>
</dbReference>
<dbReference type="InterPro" id="IPR013783">
    <property type="entry name" value="Ig-like_fold"/>
</dbReference>
<comment type="caution">
    <text evidence="2">The sequence shown here is derived from an EMBL/GenBank/DDBJ whole genome shotgun (WGS) entry which is preliminary data.</text>
</comment>
<accession>A0A3D2SCZ7</accession>
<gene>
    <name evidence="2" type="ORF">DHW31_01615</name>
</gene>
<dbReference type="PROSITE" id="PS51257">
    <property type="entry name" value="PROKAR_LIPOPROTEIN"/>
    <property type="match status" value="1"/>
</dbReference>
<evidence type="ECO:0000313" key="2">
    <source>
        <dbReference type="EMBL" id="HCK23478.1"/>
    </source>
</evidence>